<dbReference type="GO" id="GO:0051301">
    <property type="term" value="P:cell division"/>
    <property type="evidence" value="ECO:0007669"/>
    <property type="project" value="UniProtKB-KW"/>
</dbReference>
<evidence type="ECO:0000256" key="6">
    <source>
        <dbReference type="ARBA" id="ARBA00022838"/>
    </source>
</evidence>
<dbReference type="VEuPathDB" id="FungiDB:BON22_3463"/>
<dbReference type="Pfam" id="PF05859">
    <property type="entry name" value="Mis12"/>
    <property type="match status" value="1"/>
</dbReference>
<keyword evidence="4" id="KW-0132">Cell division</keyword>
<evidence type="ECO:0000256" key="5">
    <source>
        <dbReference type="ARBA" id="ARBA00022776"/>
    </source>
</evidence>
<organism evidence="10 11">
    <name type="scientific">Cyberlindnera fabianii</name>
    <name type="common">Yeast</name>
    <name type="synonym">Hansenula fabianii</name>
    <dbReference type="NCBI Taxonomy" id="36022"/>
    <lineage>
        <taxon>Eukaryota</taxon>
        <taxon>Fungi</taxon>
        <taxon>Dikarya</taxon>
        <taxon>Ascomycota</taxon>
        <taxon>Saccharomycotina</taxon>
        <taxon>Saccharomycetes</taxon>
        <taxon>Phaffomycetales</taxon>
        <taxon>Phaffomycetaceae</taxon>
        <taxon>Cyberlindnera</taxon>
    </lineage>
</organism>
<dbReference type="GO" id="GO:0051382">
    <property type="term" value="P:kinetochore assembly"/>
    <property type="evidence" value="ECO:0007669"/>
    <property type="project" value="TreeGrafter"/>
</dbReference>
<dbReference type="GO" id="GO:0000444">
    <property type="term" value="C:MIS12/MIND type complex"/>
    <property type="evidence" value="ECO:0007669"/>
    <property type="project" value="TreeGrafter"/>
</dbReference>
<keyword evidence="3" id="KW-0158">Chromosome</keyword>
<proteinExistence type="inferred from homology"/>
<comment type="caution">
    <text evidence="10">The sequence shown here is derived from an EMBL/GenBank/DDBJ whole genome shotgun (WGS) entry which is preliminary data.</text>
</comment>
<keyword evidence="11" id="KW-1185">Reference proteome</keyword>
<evidence type="ECO:0000313" key="10">
    <source>
        <dbReference type="EMBL" id="ONH66679.1"/>
    </source>
</evidence>
<name>A0A1V2L438_CYBFA</name>
<dbReference type="AlphaFoldDB" id="A0A1V2L438"/>
<accession>A0A1V2L438</accession>
<gene>
    <name evidence="10" type="ORF">BON22_3463</name>
</gene>
<keyword evidence="5" id="KW-0498">Mitosis</keyword>
<comment type="subcellular location">
    <subcellularLocation>
        <location evidence="1">Chromosome</location>
        <location evidence="1">Centromere</location>
        <location evidence="1">Kinetochore</location>
    </subcellularLocation>
</comment>
<keyword evidence="7" id="KW-0175">Coiled coil</keyword>
<reference evidence="11" key="1">
    <citation type="journal article" date="2017" name="Genome Announc.">
        <title>Genome sequences of Cyberlindnera fabianii 65, Pichia kudriavzevii 129, and Saccharomyces cerevisiae 131 isolated from fermented masau fruits in Zimbabwe.</title>
        <authorList>
            <person name="van Rijswijck I.M.H."/>
            <person name="Derks M.F.L."/>
            <person name="Abee T."/>
            <person name="de Ridder D."/>
            <person name="Smid E.J."/>
        </authorList>
    </citation>
    <scope>NUCLEOTIDE SEQUENCE [LARGE SCALE GENOMIC DNA]</scope>
    <source>
        <strain evidence="11">65</strain>
    </source>
</reference>
<evidence type="ECO:0000256" key="1">
    <source>
        <dbReference type="ARBA" id="ARBA00004629"/>
    </source>
</evidence>
<comment type="similarity">
    <text evidence="2">Belongs to the mis12 family.</text>
</comment>
<evidence type="ECO:0000256" key="3">
    <source>
        <dbReference type="ARBA" id="ARBA00022454"/>
    </source>
</evidence>
<keyword evidence="6" id="KW-0995">Kinetochore</keyword>
<dbReference type="InterPro" id="IPR008685">
    <property type="entry name" value="Centromere_Mis12"/>
</dbReference>
<protein>
    <submittedName>
        <fullName evidence="10">Kinetochore-associated protein MTW1</fullName>
    </submittedName>
</protein>
<dbReference type="EMBL" id="MPUK01000006">
    <property type="protein sequence ID" value="ONH66679.1"/>
    <property type="molecule type" value="Genomic_DNA"/>
</dbReference>
<keyword evidence="9" id="KW-0137">Centromere</keyword>
<dbReference type="GO" id="GO:0000070">
    <property type="term" value="P:mitotic sister chromatid segregation"/>
    <property type="evidence" value="ECO:0007669"/>
    <property type="project" value="TreeGrafter"/>
</dbReference>
<evidence type="ECO:0000256" key="2">
    <source>
        <dbReference type="ARBA" id="ARBA00008643"/>
    </source>
</evidence>
<dbReference type="Proteomes" id="UP000189513">
    <property type="component" value="Unassembled WGS sequence"/>
</dbReference>
<evidence type="ECO:0000256" key="7">
    <source>
        <dbReference type="ARBA" id="ARBA00023054"/>
    </source>
</evidence>
<dbReference type="OMA" id="CTQAMET"/>
<dbReference type="GO" id="GO:0005634">
    <property type="term" value="C:nucleus"/>
    <property type="evidence" value="ECO:0007669"/>
    <property type="project" value="InterPro"/>
</dbReference>
<sequence length="285" mass="32039">MAPPSARSTEILTEHLGFPPIALIDDIINAVNGVMYKCTQAVETYLHDKQSSSDETVSNEIEVGTAKLETLLENSVDRNFDKFELYALRNILTIPNDLTDAGLVTLRHHQGVKFDKRADVKSVELDLKLNQAFKEITQQLVVKKQLVLQMNKAKRILKLLTLYKDAIHFLSDSPNLSKDAMDTLKTLAPLDQTLYYLVSQTSDMFDTINTLQQTFNNSVPNGGINGLGHSQSDRDRYLNVETTKLLRILGLAKNRPRVEKLLEDLDNVDLGNAEIQKALKEKFGI</sequence>
<evidence type="ECO:0000256" key="9">
    <source>
        <dbReference type="ARBA" id="ARBA00023328"/>
    </source>
</evidence>
<dbReference type="PANTHER" id="PTHR14527:SF2">
    <property type="entry name" value="PROTEIN MIS12 HOMOLOG"/>
    <property type="match status" value="1"/>
</dbReference>
<dbReference type="PANTHER" id="PTHR14527">
    <property type="entry name" value="PROTEIN MIS12 HOMOLOG"/>
    <property type="match status" value="1"/>
</dbReference>
<evidence type="ECO:0000256" key="8">
    <source>
        <dbReference type="ARBA" id="ARBA00023306"/>
    </source>
</evidence>
<evidence type="ECO:0000313" key="11">
    <source>
        <dbReference type="Proteomes" id="UP000189513"/>
    </source>
</evidence>
<evidence type="ECO:0000256" key="4">
    <source>
        <dbReference type="ARBA" id="ARBA00022618"/>
    </source>
</evidence>
<keyword evidence="8" id="KW-0131">Cell cycle</keyword>